<proteinExistence type="predicted"/>
<keyword evidence="10" id="KW-0969">Cilium</keyword>
<keyword evidence="9" id="KW-0445">Lipid transport</keyword>
<name>A0A816NCB6_9BILA</name>
<keyword evidence="12" id="KW-0472">Membrane</keyword>
<comment type="caution">
    <text evidence="20">The sequence shown here is derived from an EMBL/GenBank/DDBJ whole genome shotgun (WGS) entry which is preliminary data.</text>
</comment>
<feature type="region of interest" description="Disordered" evidence="17">
    <location>
        <begin position="121"/>
        <end position="142"/>
    </location>
</feature>
<dbReference type="GO" id="GO:0005829">
    <property type="term" value="C:cytosol"/>
    <property type="evidence" value="ECO:0007669"/>
    <property type="project" value="UniProtKB-ARBA"/>
</dbReference>
<evidence type="ECO:0000256" key="1">
    <source>
        <dbReference type="ARBA" id="ARBA00004230"/>
    </source>
</evidence>
<dbReference type="InterPro" id="IPR041951">
    <property type="entry name" value="STARD10_START"/>
</dbReference>
<feature type="region of interest" description="Disordered" evidence="17">
    <location>
        <begin position="508"/>
        <end position="529"/>
    </location>
</feature>
<feature type="chain" id="PRO_5032545523" description="START domain-containing protein 10" evidence="18">
    <location>
        <begin position="19"/>
        <end position="529"/>
    </location>
</feature>
<evidence type="ECO:0000313" key="21">
    <source>
        <dbReference type="Proteomes" id="UP000663887"/>
    </source>
</evidence>
<comment type="subcellular location">
    <subcellularLocation>
        <location evidence="1">Cell projection</location>
        <location evidence="1">Cilium</location>
        <location evidence="1">Flagellum</location>
    </subcellularLocation>
    <subcellularLocation>
        <location evidence="3">Cytoplasm</location>
    </subcellularLocation>
    <subcellularLocation>
        <location evidence="2">Membrane</location>
    </subcellularLocation>
</comment>
<evidence type="ECO:0000259" key="19">
    <source>
        <dbReference type="PROSITE" id="PS50848"/>
    </source>
</evidence>
<reference evidence="20" key="1">
    <citation type="submission" date="2021-02" db="EMBL/GenBank/DDBJ databases">
        <authorList>
            <person name="Nowell W R."/>
        </authorList>
    </citation>
    <scope>NUCLEOTIDE SEQUENCE</scope>
</reference>
<dbReference type="FunFam" id="3.30.530.20:FF:000008">
    <property type="entry name" value="START domain containing 10"/>
    <property type="match status" value="1"/>
</dbReference>
<keyword evidence="4" id="KW-0813">Transport</keyword>
<evidence type="ECO:0000256" key="8">
    <source>
        <dbReference type="ARBA" id="ARBA00022990"/>
    </source>
</evidence>
<accession>A0A816NCB6</accession>
<keyword evidence="18" id="KW-0732">Signal</keyword>
<evidence type="ECO:0000256" key="4">
    <source>
        <dbReference type="ARBA" id="ARBA00022448"/>
    </source>
</evidence>
<keyword evidence="6" id="KW-0597">Phosphoprotein</keyword>
<evidence type="ECO:0000256" key="15">
    <source>
        <dbReference type="ARBA" id="ARBA00076937"/>
    </source>
</evidence>
<dbReference type="GO" id="GO:0031514">
    <property type="term" value="C:motile cilium"/>
    <property type="evidence" value="ECO:0007669"/>
    <property type="project" value="UniProtKB-SubCell"/>
</dbReference>
<dbReference type="Proteomes" id="UP000663887">
    <property type="component" value="Unassembled WGS sequence"/>
</dbReference>
<evidence type="ECO:0000313" key="20">
    <source>
        <dbReference type="EMBL" id="CAF2031394.1"/>
    </source>
</evidence>
<dbReference type="PANTHER" id="PTHR19308:SF14">
    <property type="entry name" value="START DOMAIN-CONTAINING PROTEIN"/>
    <property type="match status" value="1"/>
</dbReference>
<dbReference type="PROSITE" id="PS50848">
    <property type="entry name" value="START"/>
    <property type="match status" value="1"/>
</dbReference>
<dbReference type="GO" id="GO:0006869">
    <property type="term" value="P:lipid transport"/>
    <property type="evidence" value="ECO:0007669"/>
    <property type="project" value="UniProtKB-KW"/>
</dbReference>
<feature type="signal peptide" evidence="18">
    <location>
        <begin position="1"/>
        <end position="18"/>
    </location>
</feature>
<dbReference type="GO" id="GO:0008289">
    <property type="term" value="F:lipid binding"/>
    <property type="evidence" value="ECO:0007669"/>
    <property type="project" value="UniProtKB-KW"/>
</dbReference>
<evidence type="ECO:0000256" key="7">
    <source>
        <dbReference type="ARBA" id="ARBA00022846"/>
    </source>
</evidence>
<keyword evidence="11" id="KW-0446">Lipid-binding</keyword>
<evidence type="ECO:0000256" key="3">
    <source>
        <dbReference type="ARBA" id="ARBA00004496"/>
    </source>
</evidence>
<evidence type="ECO:0000256" key="2">
    <source>
        <dbReference type="ARBA" id="ARBA00004370"/>
    </source>
</evidence>
<evidence type="ECO:0000256" key="10">
    <source>
        <dbReference type="ARBA" id="ARBA00023069"/>
    </source>
</evidence>
<evidence type="ECO:0000256" key="6">
    <source>
        <dbReference type="ARBA" id="ARBA00022553"/>
    </source>
</evidence>
<organism evidence="20 21">
    <name type="scientific">Rotaria magnacalcarata</name>
    <dbReference type="NCBI Taxonomy" id="392030"/>
    <lineage>
        <taxon>Eukaryota</taxon>
        <taxon>Metazoa</taxon>
        <taxon>Spiralia</taxon>
        <taxon>Gnathifera</taxon>
        <taxon>Rotifera</taxon>
        <taxon>Eurotatoria</taxon>
        <taxon>Bdelloidea</taxon>
        <taxon>Philodinida</taxon>
        <taxon>Philodinidae</taxon>
        <taxon>Rotaria</taxon>
    </lineage>
</organism>
<protein>
    <recommendedName>
        <fullName evidence="14">START domain-containing protein 10</fullName>
    </recommendedName>
    <alternativeName>
        <fullName evidence="15">PCTP-like protein</fullName>
    </alternativeName>
    <alternativeName>
        <fullName evidence="16">StAR-related lipid transfer protein 10</fullName>
    </alternativeName>
</protein>
<keyword evidence="13" id="KW-0966">Cell projection</keyword>
<evidence type="ECO:0000256" key="13">
    <source>
        <dbReference type="ARBA" id="ARBA00023273"/>
    </source>
</evidence>
<dbReference type="AlphaFoldDB" id="A0A816NCB6"/>
<evidence type="ECO:0000256" key="17">
    <source>
        <dbReference type="SAM" id="MobiDB-lite"/>
    </source>
</evidence>
<dbReference type="InterPro" id="IPR023393">
    <property type="entry name" value="START-like_dom_sf"/>
</dbReference>
<dbReference type="InterPro" id="IPR051213">
    <property type="entry name" value="START_lipid_transfer"/>
</dbReference>
<feature type="domain" description="START" evidence="19">
    <location>
        <begin position="281"/>
        <end position="467"/>
    </location>
</feature>
<evidence type="ECO:0000256" key="5">
    <source>
        <dbReference type="ARBA" id="ARBA00022490"/>
    </source>
</evidence>
<evidence type="ECO:0000256" key="11">
    <source>
        <dbReference type="ARBA" id="ARBA00023121"/>
    </source>
</evidence>
<evidence type="ECO:0000256" key="9">
    <source>
        <dbReference type="ARBA" id="ARBA00023055"/>
    </source>
</evidence>
<dbReference type="GO" id="GO:0016020">
    <property type="term" value="C:membrane"/>
    <property type="evidence" value="ECO:0007669"/>
    <property type="project" value="UniProtKB-SubCell"/>
</dbReference>
<dbReference type="Pfam" id="PF01852">
    <property type="entry name" value="START"/>
    <property type="match status" value="1"/>
</dbReference>
<keyword evidence="5" id="KW-0963">Cytoplasm</keyword>
<dbReference type="SUPFAM" id="SSF55961">
    <property type="entry name" value="Bet v1-like"/>
    <property type="match status" value="1"/>
</dbReference>
<dbReference type="PANTHER" id="PTHR19308">
    <property type="entry name" value="PHOSPHATIDYLCHOLINE TRANSFER PROTEIN"/>
    <property type="match status" value="1"/>
</dbReference>
<dbReference type="EMBL" id="CAJNRG010001267">
    <property type="protein sequence ID" value="CAF2031394.1"/>
    <property type="molecule type" value="Genomic_DNA"/>
</dbReference>
<evidence type="ECO:0000256" key="16">
    <source>
        <dbReference type="ARBA" id="ARBA00080073"/>
    </source>
</evidence>
<gene>
    <name evidence="20" type="ORF">XDN619_LOCUS5094</name>
</gene>
<dbReference type="InterPro" id="IPR002913">
    <property type="entry name" value="START_lipid-bd_dom"/>
</dbReference>
<dbReference type="Gene3D" id="3.30.530.20">
    <property type="match status" value="1"/>
</dbReference>
<sequence>MFFLLVYLFFSFPPVIQCNGFYPCACCMTEYHFCVHNTLETSTYNTNDSIQTLDTSSYCCVPKPLARISIKKDNASLYNRHCKERSLNQKHIILFATIISSYEPLSKRCYDRKNPITRHILPTPEFPLSTDEEPIEEKDRGDFSRPETIIHEDKPKLDSNIQSSFIVEEDENNDKYQNKKNEKVQLINKAQTDEVRISIWVPEKIVYQDKTKLDKNITLVQKTETEEINRSTVNENQPNSNNQQMYNNQDYAQETDPAMRVGDVTFLEDKDFFHFKNECISDDGWNVCYDKSTCRVSTKKNSLSNFDVIRVQSEYSNISAELLYDVIHDGDYRPTWDTAMLEGYELCAVTHNSDIGYYSMKSPPPFSNRDFVTQRSWLDWGHNHEKIIINHSVNHLREPPRKNCVRGISYLTGYLLVPMGPSSCKFYYMTQSDPGGNLPAWVVNRASKVFVPKLMKRLAKACSKYEKWKAKNKPSFKPWLFPEQMNVGNYNPADVGQLDTKETLTASANNNEAAVQENSVQDSNLEQDD</sequence>
<dbReference type="CDD" id="cd08871">
    <property type="entry name" value="START_STARD10-like"/>
    <property type="match status" value="1"/>
</dbReference>
<keyword evidence="7" id="KW-0282">Flagellum</keyword>
<evidence type="ECO:0000256" key="12">
    <source>
        <dbReference type="ARBA" id="ARBA00023136"/>
    </source>
</evidence>
<keyword evidence="8" id="KW-0007">Acetylation</keyword>
<evidence type="ECO:0000256" key="14">
    <source>
        <dbReference type="ARBA" id="ARBA00070345"/>
    </source>
</evidence>
<evidence type="ECO:0000256" key="18">
    <source>
        <dbReference type="SAM" id="SignalP"/>
    </source>
</evidence>
<dbReference type="SMART" id="SM00234">
    <property type="entry name" value="START"/>
    <property type="match status" value="1"/>
</dbReference>